<gene>
    <name evidence="1" type="ORF">CINCED_3A001453</name>
</gene>
<dbReference type="EMBL" id="CABPRJ010002386">
    <property type="protein sequence ID" value="VVC44726.1"/>
    <property type="molecule type" value="Genomic_DNA"/>
</dbReference>
<proteinExistence type="predicted"/>
<protein>
    <submittedName>
        <fullName evidence="1">Uncharacterized protein</fullName>
    </submittedName>
</protein>
<keyword evidence="2" id="KW-1185">Reference proteome</keyword>
<evidence type="ECO:0000313" key="2">
    <source>
        <dbReference type="Proteomes" id="UP000325440"/>
    </source>
</evidence>
<sequence length="69" mass="7924">MSAPMTKFSKVEDEALVECVAKNPPIYNPQNKDYKDLNIREAIWKILVLYSSSKRIFNIFTSSDVSIII</sequence>
<accession>A0A5E4NQ46</accession>
<dbReference type="Proteomes" id="UP000325440">
    <property type="component" value="Unassembled WGS sequence"/>
</dbReference>
<organism evidence="1 2">
    <name type="scientific">Cinara cedri</name>
    <dbReference type="NCBI Taxonomy" id="506608"/>
    <lineage>
        <taxon>Eukaryota</taxon>
        <taxon>Metazoa</taxon>
        <taxon>Ecdysozoa</taxon>
        <taxon>Arthropoda</taxon>
        <taxon>Hexapoda</taxon>
        <taxon>Insecta</taxon>
        <taxon>Pterygota</taxon>
        <taxon>Neoptera</taxon>
        <taxon>Paraneoptera</taxon>
        <taxon>Hemiptera</taxon>
        <taxon>Sternorrhyncha</taxon>
        <taxon>Aphidomorpha</taxon>
        <taxon>Aphidoidea</taxon>
        <taxon>Aphididae</taxon>
        <taxon>Lachninae</taxon>
        <taxon>Cinara</taxon>
    </lineage>
</organism>
<dbReference type="OrthoDB" id="6628836at2759"/>
<dbReference type="AlphaFoldDB" id="A0A5E4NQ46"/>
<reference evidence="1 2" key="1">
    <citation type="submission" date="2019-08" db="EMBL/GenBank/DDBJ databases">
        <authorList>
            <person name="Alioto T."/>
            <person name="Alioto T."/>
            <person name="Gomez Garrido J."/>
        </authorList>
    </citation>
    <scope>NUCLEOTIDE SEQUENCE [LARGE SCALE GENOMIC DNA]</scope>
</reference>
<name>A0A5E4NQ46_9HEMI</name>
<evidence type="ECO:0000313" key="1">
    <source>
        <dbReference type="EMBL" id="VVC44726.1"/>
    </source>
</evidence>